<dbReference type="Proteomes" id="UP000051442">
    <property type="component" value="Unassembled WGS sequence"/>
</dbReference>
<gene>
    <name evidence="1" type="ORF">FD14_GL001602</name>
</gene>
<name>A0A0R2EVP0_9LACO</name>
<proteinExistence type="predicted"/>
<dbReference type="RefSeq" id="WP_156301758.1">
    <property type="nucleotide sequence ID" value="NZ_AYZM01000134.1"/>
</dbReference>
<evidence type="ECO:0000313" key="1">
    <source>
        <dbReference type="EMBL" id="KRN19971.1"/>
    </source>
</evidence>
<dbReference type="PATRIC" id="fig|1423804.4.peg.1730"/>
<keyword evidence="2" id="KW-1185">Reference proteome</keyword>
<sequence length="57" mass="6478">MADNWTANELQKLATQAPHFQDRALLTALAALAKEQQRRIDLASGELDGRMWNPSQW</sequence>
<comment type="caution">
    <text evidence="1">The sequence shown here is derived from an EMBL/GenBank/DDBJ whole genome shotgun (WGS) entry which is preliminary data.</text>
</comment>
<dbReference type="EMBL" id="AYZM01000134">
    <property type="protein sequence ID" value="KRN19971.1"/>
    <property type="molecule type" value="Genomic_DNA"/>
</dbReference>
<protein>
    <submittedName>
        <fullName evidence="1">Uncharacterized protein</fullName>
    </submittedName>
</protein>
<reference evidence="1 2" key="1">
    <citation type="journal article" date="2015" name="Genome Announc.">
        <title>Expanding the biotechnology potential of lactobacilli through comparative genomics of 213 strains and associated genera.</title>
        <authorList>
            <person name="Sun Z."/>
            <person name="Harris H.M."/>
            <person name="McCann A."/>
            <person name="Guo C."/>
            <person name="Argimon S."/>
            <person name="Zhang W."/>
            <person name="Yang X."/>
            <person name="Jeffery I.B."/>
            <person name="Cooney J.C."/>
            <person name="Kagawa T.F."/>
            <person name="Liu W."/>
            <person name="Song Y."/>
            <person name="Salvetti E."/>
            <person name="Wrobel A."/>
            <person name="Rasinkangas P."/>
            <person name="Parkhill J."/>
            <person name="Rea M.C."/>
            <person name="O'Sullivan O."/>
            <person name="Ritari J."/>
            <person name="Douillard F.P."/>
            <person name="Paul Ross R."/>
            <person name="Yang R."/>
            <person name="Briner A.E."/>
            <person name="Felis G.E."/>
            <person name="de Vos W.M."/>
            <person name="Barrangou R."/>
            <person name="Klaenhammer T.R."/>
            <person name="Caufield P.W."/>
            <person name="Cui Y."/>
            <person name="Zhang H."/>
            <person name="O'Toole P.W."/>
        </authorList>
    </citation>
    <scope>NUCLEOTIDE SEQUENCE [LARGE SCALE GENOMIC DNA]</scope>
    <source>
        <strain evidence="1 2">DSM 23365</strain>
    </source>
</reference>
<evidence type="ECO:0000313" key="2">
    <source>
        <dbReference type="Proteomes" id="UP000051442"/>
    </source>
</evidence>
<organism evidence="1 2">
    <name type="scientific">Secundilactobacillus similis DSM 23365 = JCM 2765</name>
    <dbReference type="NCBI Taxonomy" id="1423804"/>
    <lineage>
        <taxon>Bacteria</taxon>
        <taxon>Bacillati</taxon>
        <taxon>Bacillota</taxon>
        <taxon>Bacilli</taxon>
        <taxon>Lactobacillales</taxon>
        <taxon>Lactobacillaceae</taxon>
        <taxon>Secundilactobacillus</taxon>
    </lineage>
</organism>
<accession>A0A0R2EVP0</accession>
<dbReference type="AlphaFoldDB" id="A0A0R2EVP0"/>
<dbReference type="STRING" id="1423804.FD14_GL001602"/>